<keyword evidence="6" id="KW-0406">Ion transport</keyword>
<dbReference type="Proteomes" id="UP000219514">
    <property type="component" value="Unassembled WGS sequence"/>
</dbReference>
<organism evidence="10 11">
    <name type="scientific">Geodermatophilus sabuli</name>
    <dbReference type="NCBI Taxonomy" id="1564158"/>
    <lineage>
        <taxon>Bacteria</taxon>
        <taxon>Bacillati</taxon>
        <taxon>Actinomycetota</taxon>
        <taxon>Actinomycetes</taxon>
        <taxon>Geodermatophilales</taxon>
        <taxon>Geodermatophilaceae</taxon>
        <taxon>Geodermatophilus</taxon>
    </lineage>
</organism>
<feature type="transmembrane region" description="Helical" evidence="8">
    <location>
        <begin position="324"/>
        <end position="346"/>
    </location>
</feature>
<evidence type="ECO:0000256" key="3">
    <source>
        <dbReference type="ARBA" id="ARBA00022449"/>
    </source>
</evidence>
<comment type="subcellular location">
    <subcellularLocation>
        <location evidence="1">Cell membrane</location>
        <topology evidence="1">Multi-pass membrane protein</topology>
    </subcellularLocation>
</comment>
<evidence type="ECO:0000313" key="10">
    <source>
        <dbReference type="EMBL" id="SNX96157.1"/>
    </source>
</evidence>
<sequence>MDLPDLMFAVVGVGALLASLLPRVLEGRPFSLPIVFLALGVLLGTLPLLPVDAGPAGHTTFLEHFTEVVIIIAIMGAGLGLDRMIGWRRWRNTWRLLAVAMPLTIVAVALLGWWALGLAPAAAALLGAVLAPTDPVLAGEVQVGEPASEPVDPDVAEDEVRFSLTSEAGLNDALAFPFVYFAITMAEQGTQVQDWFARWLAVDVVYRLVVGALGGLAVGWLLGRLFFSTRHHSLRLAEHREGFVALAATFLAYGATELAQGYGFVAVFVAAVTIRSSERFHGYHRVLHHFVEQVERLLTVLVLLLLGAAVADGLLADVGWREVAVAAAILLVLRPAAAAVALVGGAGTRAERAAVGFFGVRGIGSVYYLAYALNSVEFADPGRLYGVVALVVIGSVLLHGLTAGPVMTRLDRQPGVVPSAETGGDT</sequence>
<feature type="transmembrane region" description="Helical" evidence="8">
    <location>
        <begin position="204"/>
        <end position="227"/>
    </location>
</feature>
<dbReference type="GO" id="GO:0005886">
    <property type="term" value="C:plasma membrane"/>
    <property type="evidence" value="ECO:0007669"/>
    <property type="project" value="UniProtKB-SubCell"/>
</dbReference>
<dbReference type="Pfam" id="PF00999">
    <property type="entry name" value="Na_H_Exchanger"/>
    <property type="match status" value="1"/>
</dbReference>
<dbReference type="GO" id="GO:1902600">
    <property type="term" value="P:proton transmembrane transport"/>
    <property type="evidence" value="ECO:0007669"/>
    <property type="project" value="InterPro"/>
</dbReference>
<feature type="transmembrane region" description="Helical" evidence="8">
    <location>
        <begin position="6"/>
        <end position="25"/>
    </location>
</feature>
<evidence type="ECO:0000256" key="7">
    <source>
        <dbReference type="ARBA" id="ARBA00023136"/>
    </source>
</evidence>
<feature type="transmembrane region" description="Helical" evidence="8">
    <location>
        <begin position="384"/>
        <end position="403"/>
    </location>
</feature>
<dbReference type="GO" id="GO:0015297">
    <property type="term" value="F:antiporter activity"/>
    <property type="evidence" value="ECO:0007669"/>
    <property type="project" value="UniProtKB-KW"/>
</dbReference>
<dbReference type="EMBL" id="OBDO01000003">
    <property type="protein sequence ID" value="SNX96157.1"/>
    <property type="molecule type" value="Genomic_DNA"/>
</dbReference>
<dbReference type="InterPro" id="IPR006153">
    <property type="entry name" value="Cation/H_exchanger_TM"/>
</dbReference>
<keyword evidence="5 8" id="KW-1133">Transmembrane helix</keyword>
<feature type="transmembrane region" description="Helical" evidence="8">
    <location>
        <begin position="93"/>
        <end position="116"/>
    </location>
</feature>
<keyword evidence="11" id="KW-1185">Reference proteome</keyword>
<keyword evidence="7 8" id="KW-0472">Membrane</keyword>
<feature type="transmembrane region" description="Helical" evidence="8">
    <location>
        <begin position="61"/>
        <end position="81"/>
    </location>
</feature>
<protein>
    <submittedName>
        <fullName evidence="10">Sodium/proton antiporter, CPA1 family</fullName>
    </submittedName>
</protein>
<name>A0A285EAZ6_9ACTN</name>
<dbReference type="PANTHER" id="PTHR32507:SF8">
    <property type="entry name" value="CNH1P"/>
    <property type="match status" value="1"/>
</dbReference>
<dbReference type="PANTHER" id="PTHR32507">
    <property type="entry name" value="NA(+)/H(+) ANTIPORTER 1"/>
    <property type="match status" value="1"/>
</dbReference>
<evidence type="ECO:0000256" key="6">
    <source>
        <dbReference type="ARBA" id="ARBA00023065"/>
    </source>
</evidence>
<keyword evidence="2" id="KW-0813">Transport</keyword>
<evidence type="ECO:0000256" key="1">
    <source>
        <dbReference type="ARBA" id="ARBA00004651"/>
    </source>
</evidence>
<accession>A0A285EAZ6</accession>
<reference evidence="10 11" key="1">
    <citation type="submission" date="2017-09" db="EMBL/GenBank/DDBJ databases">
        <authorList>
            <person name="Ehlers B."/>
            <person name="Leendertz F.H."/>
        </authorList>
    </citation>
    <scope>NUCLEOTIDE SEQUENCE [LARGE SCALE GENOMIC DNA]</scope>
    <source>
        <strain evidence="10 11">DSM 46844</strain>
    </source>
</reference>
<evidence type="ECO:0000256" key="4">
    <source>
        <dbReference type="ARBA" id="ARBA00022692"/>
    </source>
</evidence>
<evidence type="ECO:0000313" key="11">
    <source>
        <dbReference type="Proteomes" id="UP000219514"/>
    </source>
</evidence>
<dbReference type="AlphaFoldDB" id="A0A285EAZ6"/>
<feature type="transmembrane region" description="Helical" evidence="8">
    <location>
        <begin position="32"/>
        <end position="49"/>
    </location>
</feature>
<feature type="domain" description="Cation/H+ exchanger transmembrane" evidence="9">
    <location>
        <begin position="16"/>
        <end position="408"/>
    </location>
</feature>
<evidence type="ECO:0000256" key="2">
    <source>
        <dbReference type="ARBA" id="ARBA00022448"/>
    </source>
</evidence>
<gene>
    <name evidence="10" type="ORF">SAMN06893097_103326</name>
</gene>
<proteinExistence type="predicted"/>
<dbReference type="OrthoDB" id="9810860at2"/>
<feature type="transmembrane region" description="Helical" evidence="8">
    <location>
        <begin position="353"/>
        <end position="372"/>
    </location>
</feature>
<keyword evidence="4 8" id="KW-0812">Transmembrane</keyword>
<keyword evidence="3" id="KW-0050">Antiport</keyword>
<evidence type="ECO:0000256" key="8">
    <source>
        <dbReference type="SAM" id="Phobius"/>
    </source>
</evidence>
<evidence type="ECO:0000259" key="9">
    <source>
        <dbReference type="Pfam" id="PF00999"/>
    </source>
</evidence>
<feature type="transmembrane region" description="Helical" evidence="8">
    <location>
        <begin position="297"/>
        <end position="318"/>
    </location>
</feature>
<evidence type="ECO:0000256" key="5">
    <source>
        <dbReference type="ARBA" id="ARBA00022989"/>
    </source>
</evidence>